<protein>
    <submittedName>
        <fullName evidence="2">Uncharacterized protein</fullName>
    </submittedName>
</protein>
<keyword evidence="1" id="KW-1133">Transmembrane helix</keyword>
<organism evidence="2 3">
    <name type="scientific">Iocasia fonsfrigidae</name>
    <dbReference type="NCBI Taxonomy" id="2682810"/>
    <lineage>
        <taxon>Bacteria</taxon>
        <taxon>Bacillati</taxon>
        <taxon>Bacillota</taxon>
        <taxon>Clostridia</taxon>
        <taxon>Halanaerobiales</taxon>
        <taxon>Halanaerobiaceae</taxon>
        <taxon>Iocasia</taxon>
    </lineage>
</organism>
<evidence type="ECO:0000313" key="3">
    <source>
        <dbReference type="Proteomes" id="UP000665020"/>
    </source>
</evidence>
<feature type="transmembrane region" description="Helical" evidence="1">
    <location>
        <begin position="155"/>
        <end position="183"/>
    </location>
</feature>
<name>A0A8A7K979_9FIRM</name>
<feature type="transmembrane region" description="Helical" evidence="1">
    <location>
        <begin position="69"/>
        <end position="90"/>
    </location>
</feature>
<accession>A0A8A7K979</accession>
<dbReference type="RefSeq" id="WP_230869614.1">
    <property type="nucleotide sequence ID" value="NZ_CP046640.1"/>
</dbReference>
<feature type="transmembrane region" description="Helical" evidence="1">
    <location>
        <begin position="34"/>
        <end position="57"/>
    </location>
</feature>
<dbReference type="AlphaFoldDB" id="A0A8A7K979"/>
<keyword evidence="3" id="KW-1185">Reference proteome</keyword>
<keyword evidence="1" id="KW-0472">Membrane</keyword>
<keyword evidence="1" id="KW-0812">Transmembrane</keyword>
<reference evidence="2" key="1">
    <citation type="submission" date="2019-12" db="EMBL/GenBank/DDBJ databases">
        <authorList>
            <person name="zhang j."/>
            <person name="sun C.M."/>
        </authorList>
    </citation>
    <scope>NUCLEOTIDE SEQUENCE</scope>
    <source>
        <strain evidence="2">NS-1</strain>
    </source>
</reference>
<sequence length="294" mass="33938">MLLILFSLLSCLVGVSILVGIKILIGFELTSLSLFFIIPVGSIISGAIMTSGYSLGIKRLNIKPAKKQIKVLVIIAVLMFFLVQFGYYQVTYIDDDYSYNYRFKGSHVSEFYFKDTNQEVNFFNFLIDKVNSQSISFSHKRHTIGNVEGNKFVNWLFFALDFFGFLFGGYVVYSAFIESAIYCKKCSKYMKEKELLKIVDNIQEQINNIIEYCDEKTENSSRIMEIIDSNPFERENTSEIFANGILHYCQECHEGYLCFEFYIINEKGKYNHNEESDVKVRLSSNTVSEILNSI</sequence>
<gene>
    <name evidence="2" type="ORF">GM661_08530</name>
</gene>
<dbReference type="Proteomes" id="UP000665020">
    <property type="component" value="Chromosome"/>
</dbReference>
<dbReference type="EMBL" id="CP046640">
    <property type="protein sequence ID" value="QTL98021.1"/>
    <property type="molecule type" value="Genomic_DNA"/>
</dbReference>
<proteinExistence type="predicted"/>
<evidence type="ECO:0000313" key="2">
    <source>
        <dbReference type="EMBL" id="QTL98021.1"/>
    </source>
</evidence>
<dbReference type="KEGG" id="ifn:GM661_08530"/>
<evidence type="ECO:0000256" key="1">
    <source>
        <dbReference type="SAM" id="Phobius"/>
    </source>
</evidence>